<accession>A0A0D9XAA9</accession>
<proteinExistence type="predicted"/>
<evidence type="ECO:0000313" key="1">
    <source>
        <dbReference type="EnsemblPlants" id="LPERR08G18780.1"/>
    </source>
</evidence>
<sequence>MPPGDEENIRMDVGPLSLISFLLHYHRFIQEEVGIRGWLRNMDLYGVKVPRGIGRLRYMHTLSVVNIARGNAFLKKLKRLTQLRKLGVTGINKKNCKELCSAIVSHGRLQSLLLRAEGDAGTNLEADATMEVLGGLPMLAILRLQDKACKENKVSFRPKGFTSLKALELVGCWFLTSISRDI</sequence>
<dbReference type="EnsemblPlants" id="LPERR08G18780.1">
    <property type="protein sequence ID" value="LPERR08G18780.1"/>
    <property type="gene ID" value="LPERR08G18780"/>
</dbReference>
<evidence type="ECO:0008006" key="3">
    <source>
        <dbReference type="Google" id="ProtNLM"/>
    </source>
</evidence>
<protein>
    <recommendedName>
        <fullName evidence="3">FBD domain-containing protein</fullName>
    </recommendedName>
</protein>
<dbReference type="AlphaFoldDB" id="A0A0D9XAA9"/>
<dbReference type="SUPFAM" id="SSF52047">
    <property type="entry name" value="RNI-like"/>
    <property type="match status" value="1"/>
</dbReference>
<dbReference type="STRING" id="77586.A0A0D9XAA9"/>
<dbReference type="HOGENOM" id="CLU_1484082_0_0_1"/>
<organism evidence="1 2">
    <name type="scientific">Leersia perrieri</name>
    <dbReference type="NCBI Taxonomy" id="77586"/>
    <lineage>
        <taxon>Eukaryota</taxon>
        <taxon>Viridiplantae</taxon>
        <taxon>Streptophyta</taxon>
        <taxon>Embryophyta</taxon>
        <taxon>Tracheophyta</taxon>
        <taxon>Spermatophyta</taxon>
        <taxon>Magnoliopsida</taxon>
        <taxon>Liliopsida</taxon>
        <taxon>Poales</taxon>
        <taxon>Poaceae</taxon>
        <taxon>BOP clade</taxon>
        <taxon>Oryzoideae</taxon>
        <taxon>Oryzeae</taxon>
        <taxon>Oryzinae</taxon>
        <taxon>Leersia</taxon>
    </lineage>
</organism>
<reference evidence="1 2" key="1">
    <citation type="submission" date="2012-08" db="EMBL/GenBank/DDBJ databases">
        <title>Oryza genome evolution.</title>
        <authorList>
            <person name="Wing R.A."/>
        </authorList>
    </citation>
    <scope>NUCLEOTIDE SEQUENCE</scope>
</reference>
<reference evidence="1" key="3">
    <citation type="submission" date="2015-04" db="UniProtKB">
        <authorList>
            <consortium name="EnsemblPlants"/>
        </authorList>
    </citation>
    <scope>IDENTIFICATION</scope>
</reference>
<reference evidence="2" key="2">
    <citation type="submission" date="2013-12" db="EMBL/GenBank/DDBJ databases">
        <authorList>
            <person name="Yu Y."/>
            <person name="Lee S."/>
            <person name="de Baynast K."/>
            <person name="Wissotski M."/>
            <person name="Liu L."/>
            <person name="Talag J."/>
            <person name="Goicoechea J."/>
            <person name="Angelova A."/>
            <person name="Jetty R."/>
            <person name="Kudrna D."/>
            <person name="Golser W."/>
            <person name="Rivera L."/>
            <person name="Zhang J."/>
            <person name="Wing R."/>
        </authorList>
    </citation>
    <scope>NUCLEOTIDE SEQUENCE</scope>
</reference>
<name>A0A0D9XAA9_9ORYZ</name>
<keyword evidence="2" id="KW-1185">Reference proteome</keyword>
<dbReference type="Gene3D" id="3.80.10.10">
    <property type="entry name" value="Ribonuclease Inhibitor"/>
    <property type="match status" value="1"/>
</dbReference>
<dbReference type="Gramene" id="LPERR08G18780.1">
    <property type="protein sequence ID" value="LPERR08G18780.1"/>
    <property type="gene ID" value="LPERR08G18780"/>
</dbReference>
<dbReference type="Proteomes" id="UP000032180">
    <property type="component" value="Chromosome 8"/>
</dbReference>
<evidence type="ECO:0000313" key="2">
    <source>
        <dbReference type="Proteomes" id="UP000032180"/>
    </source>
</evidence>
<dbReference type="InterPro" id="IPR032675">
    <property type="entry name" value="LRR_dom_sf"/>
</dbReference>